<dbReference type="SUPFAM" id="SSF56327">
    <property type="entry name" value="LDH C-terminal domain-like"/>
    <property type="match status" value="1"/>
</dbReference>
<evidence type="ECO:0000256" key="10">
    <source>
        <dbReference type="PIRSR" id="PIRSR601088-3"/>
    </source>
</evidence>
<evidence type="ECO:0000256" key="5">
    <source>
        <dbReference type="ARBA" id="ARBA00023027"/>
    </source>
</evidence>
<protein>
    <submittedName>
        <fullName evidence="14">6-phospho-alpha-glucosidase</fullName>
    </submittedName>
</protein>
<keyword evidence="5 12" id="KW-0520">NAD</keyword>
<comment type="caution">
    <text evidence="14">The sequence shown here is derived from an EMBL/GenBank/DDBJ whole genome shotgun (WGS) entry which is preliminary data.</text>
</comment>
<comment type="subunit">
    <text evidence="2">Homotetramer.</text>
</comment>
<dbReference type="PRINTS" id="PR00732">
    <property type="entry name" value="GLHYDRLASE4"/>
</dbReference>
<dbReference type="Pfam" id="PF02056">
    <property type="entry name" value="Glyco_hydro_4"/>
    <property type="match status" value="1"/>
</dbReference>
<dbReference type="Gene3D" id="3.40.50.720">
    <property type="entry name" value="NAD(P)-binding Rossmann-like Domain"/>
    <property type="match status" value="1"/>
</dbReference>
<dbReference type="InterPro" id="IPR001088">
    <property type="entry name" value="Glyco_hydro_4"/>
</dbReference>
<accession>A0A923LSD8</accession>
<keyword evidence="10" id="KW-0533">Nickel</keyword>
<evidence type="ECO:0000313" key="14">
    <source>
        <dbReference type="EMBL" id="MBC5724224.1"/>
    </source>
</evidence>
<sequence length="467" mass="53072">MKQFSIVIAGGGSTYTPDMLEMLCLVREHFPLRRVVLYDNDAERQEHIGRFGEILYREYYPEAEFVYTTDEETAFTDIDFALVQIRPGGLKMREMDEKIPLKYGVIGQETCGPGGFAYGMRSVPAMIELVRAIRRWSPEAWILNYSNPAAIVAEATKRVFPDDFRLINICDMPISIMDIFCPLAGGRKRTDVEPRYYGLNHFGWFTAMYDKKTGEDVLPEILEKLKRGNCDDELGFSGKNDAYWNFTFKHLEKMVQDFPHSLPNTYLQYYLYPQTMVSHTDPNYTRANTVIDGREKRVKAYCDEIMSLGKIRGTKFDLDRKYSAGSHKNADGEFESATIAHNDAHATYIVELAMSIAYNQNEVFLLMVENNGIVPNLSDGMMLEVACRVGARGGEPLRIQPAGTFEKGLLEGQYAYEKLTVDAALEGSYQKALQALVVNRTVVDTDLARRILDEYIAVNGEHFPVLK</sequence>
<keyword evidence="7 12" id="KW-0326">Glycosidase</keyword>
<dbReference type="Pfam" id="PF11975">
    <property type="entry name" value="Glyco_hydro_4C"/>
    <property type="match status" value="1"/>
</dbReference>
<evidence type="ECO:0000256" key="7">
    <source>
        <dbReference type="ARBA" id="ARBA00023295"/>
    </source>
</evidence>
<evidence type="ECO:0000256" key="1">
    <source>
        <dbReference type="ARBA" id="ARBA00010141"/>
    </source>
</evidence>
<feature type="binding site" evidence="9">
    <location>
        <position position="147"/>
    </location>
    <ligand>
        <name>substrate</name>
    </ligand>
</feature>
<evidence type="ECO:0000256" key="3">
    <source>
        <dbReference type="ARBA" id="ARBA00022723"/>
    </source>
</evidence>
<dbReference type="PROSITE" id="PS01324">
    <property type="entry name" value="GLYCOSYL_HYDROL_F4"/>
    <property type="match status" value="1"/>
</dbReference>
<dbReference type="PANTHER" id="PTHR32092:SF14">
    <property type="entry name" value="MALTOSE-6'-PHOSPHATE GLUCOSIDASE"/>
    <property type="match status" value="1"/>
</dbReference>
<evidence type="ECO:0000256" key="2">
    <source>
        <dbReference type="ARBA" id="ARBA00011881"/>
    </source>
</evidence>
<dbReference type="GO" id="GO:0046872">
    <property type="term" value="F:metal ion binding"/>
    <property type="evidence" value="ECO:0007669"/>
    <property type="project" value="UniProtKB-KW"/>
</dbReference>
<keyword evidence="6 10" id="KW-0464">Manganese</keyword>
<evidence type="ECO:0000313" key="15">
    <source>
        <dbReference type="Proteomes" id="UP000606499"/>
    </source>
</evidence>
<evidence type="ECO:0000256" key="6">
    <source>
        <dbReference type="ARBA" id="ARBA00023211"/>
    </source>
</evidence>
<dbReference type="GO" id="GO:0016616">
    <property type="term" value="F:oxidoreductase activity, acting on the CH-OH group of donors, NAD or NADP as acceptor"/>
    <property type="evidence" value="ECO:0007669"/>
    <property type="project" value="InterPro"/>
</dbReference>
<keyword evidence="10" id="KW-0408">Iron</keyword>
<evidence type="ECO:0000259" key="13">
    <source>
        <dbReference type="Pfam" id="PF11975"/>
    </source>
</evidence>
<feature type="binding site" evidence="9">
    <location>
        <position position="93"/>
    </location>
    <ligand>
        <name>substrate</name>
    </ligand>
</feature>
<dbReference type="InterPro" id="IPR019802">
    <property type="entry name" value="GlycHydrolase_4_CS"/>
</dbReference>
<organism evidence="14 15">
    <name type="scientific">Agathobaculum faecis</name>
    <dbReference type="NCBI Taxonomy" id="2763013"/>
    <lineage>
        <taxon>Bacteria</taxon>
        <taxon>Bacillati</taxon>
        <taxon>Bacillota</taxon>
        <taxon>Clostridia</taxon>
        <taxon>Eubacteriales</taxon>
        <taxon>Butyricicoccaceae</taxon>
        <taxon>Agathobaculum</taxon>
    </lineage>
</organism>
<dbReference type="AlphaFoldDB" id="A0A923LSD8"/>
<dbReference type="InterPro" id="IPR022616">
    <property type="entry name" value="Glyco_hydro_4_C"/>
</dbReference>
<keyword evidence="15" id="KW-1185">Reference proteome</keyword>
<evidence type="ECO:0000256" key="11">
    <source>
        <dbReference type="PIRSR" id="PIRSR601088-4"/>
    </source>
</evidence>
<comment type="cofactor">
    <cofactor evidence="12">
        <name>NAD(+)</name>
        <dbReference type="ChEBI" id="CHEBI:57540"/>
    </cofactor>
    <text evidence="12">Binds 1 NAD(+) per subunit.</text>
</comment>
<dbReference type="Gene3D" id="3.90.110.10">
    <property type="entry name" value="Lactate dehydrogenase/glycoside hydrolase, family 4, C-terminal"/>
    <property type="match status" value="1"/>
</dbReference>
<feature type="active site" description="Proton donor" evidence="8">
    <location>
        <position position="171"/>
    </location>
</feature>
<gene>
    <name evidence="14" type="ORF">H8S45_01910</name>
</gene>
<evidence type="ECO:0000256" key="12">
    <source>
        <dbReference type="RuleBase" id="RU361152"/>
    </source>
</evidence>
<feature type="binding site" evidence="9">
    <location>
        <position position="286"/>
    </location>
    <ligand>
        <name>substrate</name>
    </ligand>
</feature>
<keyword evidence="4 12" id="KW-0378">Hydrolase</keyword>
<dbReference type="SUPFAM" id="SSF51735">
    <property type="entry name" value="NAD(P)-binding Rossmann-fold domains"/>
    <property type="match status" value="1"/>
</dbReference>
<feature type="binding site" evidence="10">
    <location>
        <position position="201"/>
    </location>
    <ligand>
        <name>Mn(2+)</name>
        <dbReference type="ChEBI" id="CHEBI:29035"/>
    </ligand>
</feature>
<evidence type="ECO:0000256" key="8">
    <source>
        <dbReference type="PIRSR" id="PIRSR601088-1"/>
    </source>
</evidence>
<comment type="similarity">
    <text evidence="1 12">Belongs to the glycosyl hydrolase 4 family.</text>
</comment>
<feature type="binding site" evidence="10">
    <location>
        <position position="170"/>
    </location>
    <ligand>
        <name>Mn(2+)</name>
        <dbReference type="ChEBI" id="CHEBI:29035"/>
    </ligand>
</feature>
<dbReference type="InterPro" id="IPR015955">
    <property type="entry name" value="Lactate_DH/Glyco_Ohase_4_C"/>
</dbReference>
<dbReference type="EMBL" id="JACOPL010000001">
    <property type="protein sequence ID" value="MBC5724224.1"/>
    <property type="molecule type" value="Genomic_DNA"/>
</dbReference>
<dbReference type="Proteomes" id="UP000606499">
    <property type="component" value="Unassembled WGS sequence"/>
</dbReference>
<keyword evidence="3 10" id="KW-0479">Metal-binding</keyword>
<reference evidence="14" key="1">
    <citation type="submission" date="2020-08" db="EMBL/GenBank/DDBJ databases">
        <title>Genome public.</title>
        <authorList>
            <person name="Liu C."/>
            <person name="Sun Q."/>
        </authorList>
    </citation>
    <scope>NUCLEOTIDE SEQUENCE</scope>
    <source>
        <strain evidence="14">NSJ-28</strain>
    </source>
</reference>
<dbReference type="GO" id="GO:0005975">
    <property type="term" value="P:carbohydrate metabolic process"/>
    <property type="evidence" value="ECO:0007669"/>
    <property type="project" value="InterPro"/>
</dbReference>
<proteinExistence type="inferred from homology"/>
<evidence type="ECO:0000256" key="4">
    <source>
        <dbReference type="ARBA" id="ARBA00022801"/>
    </source>
</evidence>
<dbReference type="InterPro" id="IPR036291">
    <property type="entry name" value="NAD(P)-bd_dom_sf"/>
</dbReference>
<dbReference type="RefSeq" id="WP_054326054.1">
    <property type="nucleotide sequence ID" value="NZ_JACOPL010000001.1"/>
</dbReference>
<feature type="domain" description="Glycosyl hydrolase family 4 C-terminal" evidence="13">
    <location>
        <begin position="196"/>
        <end position="442"/>
    </location>
</feature>
<keyword evidence="10" id="KW-0170">Cobalt</keyword>
<evidence type="ECO:0000256" key="9">
    <source>
        <dbReference type="PIRSR" id="PIRSR601088-2"/>
    </source>
</evidence>
<dbReference type="GO" id="GO:0004553">
    <property type="term" value="F:hydrolase activity, hydrolyzing O-glycosyl compounds"/>
    <property type="evidence" value="ECO:0007669"/>
    <property type="project" value="InterPro"/>
</dbReference>
<dbReference type="PANTHER" id="PTHR32092">
    <property type="entry name" value="6-PHOSPHO-BETA-GLUCOSIDASE-RELATED"/>
    <property type="match status" value="1"/>
</dbReference>
<feature type="site" description="Increases basicity of active site Tyr" evidence="11">
    <location>
        <position position="109"/>
    </location>
</feature>
<name>A0A923LSD8_9FIRM</name>
<feature type="active site" description="Proton acceptor" evidence="8">
    <location>
        <position position="266"/>
    </location>
</feature>